<dbReference type="OrthoDB" id="674037at2"/>
<feature type="transmembrane region" description="Helical" evidence="1">
    <location>
        <begin position="35"/>
        <end position="54"/>
    </location>
</feature>
<keyword evidence="1" id="KW-0472">Membrane</keyword>
<evidence type="ECO:0000313" key="2">
    <source>
        <dbReference type="EMBL" id="TWI81018.1"/>
    </source>
</evidence>
<reference evidence="2 3" key="1">
    <citation type="journal article" date="2013" name="Stand. Genomic Sci.">
        <title>Genomic Encyclopedia of Type Strains, Phase I: The one thousand microbial genomes (KMG-I) project.</title>
        <authorList>
            <person name="Kyrpides N.C."/>
            <person name="Woyke T."/>
            <person name="Eisen J.A."/>
            <person name="Garrity G."/>
            <person name="Lilburn T.G."/>
            <person name="Beck B.J."/>
            <person name="Whitman W.B."/>
            <person name="Hugenholtz P."/>
            <person name="Klenk H.P."/>
        </authorList>
    </citation>
    <scope>NUCLEOTIDE SEQUENCE [LARGE SCALE GENOMIC DNA]</scope>
    <source>
        <strain evidence="2 3">DSM 13484</strain>
    </source>
</reference>
<proteinExistence type="predicted"/>
<feature type="transmembrane region" description="Helical" evidence="1">
    <location>
        <begin position="66"/>
        <end position="90"/>
    </location>
</feature>
<feature type="transmembrane region" description="Helical" evidence="1">
    <location>
        <begin position="5"/>
        <end position="23"/>
    </location>
</feature>
<sequence length="128" mass="14480">MSDRFFIRLFIVFSILNGAFILLKPRLLDAGMHYNVLLAGNLVLAGITGLSYVLSRRGLAAANNHVFVRMVYASTFSKLMLCMVGITAYVLITRPDVSKATIFTWMFLYVIYTVLETLSLYKLLKKKT</sequence>
<organism evidence="2 3">
    <name type="scientific">Chitinophaga japonensis</name>
    <name type="common">Flexibacter japonensis</name>
    <dbReference type="NCBI Taxonomy" id="104662"/>
    <lineage>
        <taxon>Bacteria</taxon>
        <taxon>Pseudomonadati</taxon>
        <taxon>Bacteroidota</taxon>
        <taxon>Chitinophagia</taxon>
        <taxon>Chitinophagales</taxon>
        <taxon>Chitinophagaceae</taxon>
        <taxon>Chitinophaga</taxon>
    </lineage>
</organism>
<name>A0A562SIK5_CHIJA</name>
<accession>A0A562SIK5</accession>
<dbReference type="RefSeq" id="WP_145719643.1">
    <property type="nucleotide sequence ID" value="NZ_BAAAFY010000003.1"/>
</dbReference>
<protein>
    <submittedName>
        <fullName evidence="2">Uncharacterized protein</fullName>
    </submittedName>
</protein>
<comment type="caution">
    <text evidence="2">The sequence shown here is derived from an EMBL/GenBank/DDBJ whole genome shotgun (WGS) entry which is preliminary data.</text>
</comment>
<gene>
    <name evidence="2" type="ORF">LX66_5624</name>
</gene>
<evidence type="ECO:0000256" key="1">
    <source>
        <dbReference type="SAM" id="Phobius"/>
    </source>
</evidence>
<dbReference type="Proteomes" id="UP000316778">
    <property type="component" value="Unassembled WGS sequence"/>
</dbReference>
<dbReference type="AlphaFoldDB" id="A0A562SIK5"/>
<dbReference type="EMBL" id="VLLG01000008">
    <property type="protein sequence ID" value="TWI81018.1"/>
    <property type="molecule type" value="Genomic_DNA"/>
</dbReference>
<keyword evidence="1" id="KW-0812">Transmembrane</keyword>
<feature type="transmembrane region" description="Helical" evidence="1">
    <location>
        <begin position="102"/>
        <end position="124"/>
    </location>
</feature>
<keyword evidence="1" id="KW-1133">Transmembrane helix</keyword>
<keyword evidence="3" id="KW-1185">Reference proteome</keyword>
<evidence type="ECO:0000313" key="3">
    <source>
        <dbReference type="Proteomes" id="UP000316778"/>
    </source>
</evidence>